<gene>
    <name evidence="1" type="ORF">pipiens_010795</name>
</gene>
<organism evidence="1 2">
    <name type="scientific">Culex pipiens pipiens</name>
    <name type="common">Northern house mosquito</name>
    <dbReference type="NCBI Taxonomy" id="38569"/>
    <lineage>
        <taxon>Eukaryota</taxon>
        <taxon>Metazoa</taxon>
        <taxon>Ecdysozoa</taxon>
        <taxon>Arthropoda</taxon>
        <taxon>Hexapoda</taxon>
        <taxon>Insecta</taxon>
        <taxon>Pterygota</taxon>
        <taxon>Neoptera</taxon>
        <taxon>Endopterygota</taxon>
        <taxon>Diptera</taxon>
        <taxon>Nematocera</taxon>
        <taxon>Culicoidea</taxon>
        <taxon>Culicidae</taxon>
        <taxon>Culicinae</taxon>
        <taxon>Culicini</taxon>
        <taxon>Culex</taxon>
        <taxon>Culex</taxon>
    </lineage>
</organism>
<dbReference type="AlphaFoldDB" id="A0ABD1D8Z5"/>
<accession>A0ABD1D8Z5</accession>
<dbReference type="EMBL" id="JBEHCU010006863">
    <property type="protein sequence ID" value="KAL1396047.1"/>
    <property type="molecule type" value="Genomic_DNA"/>
</dbReference>
<name>A0ABD1D8Z5_CULPP</name>
<dbReference type="Proteomes" id="UP001562425">
    <property type="component" value="Unassembled WGS sequence"/>
</dbReference>
<comment type="caution">
    <text evidence="1">The sequence shown here is derived from an EMBL/GenBank/DDBJ whole genome shotgun (WGS) entry which is preliminary data.</text>
</comment>
<protein>
    <submittedName>
        <fullName evidence="1">Uncharacterized protein</fullName>
    </submittedName>
</protein>
<sequence>MTPPGHLFHGEKDNQTETLDALNTEIGLLFYSTAKFSIMADQAVVWLWSATGTSCRRKRRGMHRLAGARMPVAYQDSARAVHRWSSRRGIL</sequence>
<evidence type="ECO:0000313" key="1">
    <source>
        <dbReference type="EMBL" id="KAL1396047.1"/>
    </source>
</evidence>
<evidence type="ECO:0000313" key="2">
    <source>
        <dbReference type="Proteomes" id="UP001562425"/>
    </source>
</evidence>
<proteinExistence type="predicted"/>
<reference evidence="1 2" key="1">
    <citation type="submission" date="2024-05" db="EMBL/GenBank/DDBJ databases">
        <title>Culex pipiens pipiens assembly and annotation.</title>
        <authorList>
            <person name="Alout H."/>
            <person name="Durand T."/>
        </authorList>
    </citation>
    <scope>NUCLEOTIDE SEQUENCE [LARGE SCALE GENOMIC DNA]</scope>
    <source>
        <strain evidence="1">HA-2024</strain>
        <tissue evidence="1">Whole body</tissue>
    </source>
</reference>
<keyword evidence="2" id="KW-1185">Reference proteome</keyword>